<name>A0A8H6QNS8_9EURO</name>
<keyword evidence="6" id="KW-1185">Reference proteome</keyword>
<dbReference type="PANTHER" id="PTHR48081">
    <property type="entry name" value="AB HYDROLASE SUPERFAMILY PROTEIN C4A8.06C"/>
    <property type="match status" value="1"/>
</dbReference>
<dbReference type="InterPro" id="IPR029058">
    <property type="entry name" value="AB_hydrolase_fold"/>
</dbReference>
<dbReference type="PROSITE" id="PS01173">
    <property type="entry name" value="LIPASE_GDXG_HIS"/>
    <property type="match status" value="1"/>
</dbReference>
<keyword evidence="2" id="KW-0378">Hydrolase</keyword>
<feature type="compositionally biased region" description="Polar residues" evidence="3">
    <location>
        <begin position="924"/>
        <end position="935"/>
    </location>
</feature>
<evidence type="ECO:0000256" key="1">
    <source>
        <dbReference type="ARBA" id="ARBA00010515"/>
    </source>
</evidence>
<feature type="region of interest" description="Disordered" evidence="3">
    <location>
        <begin position="1"/>
        <end position="23"/>
    </location>
</feature>
<proteinExistence type="inferred from homology"/>
<dbReference type="AlphaFoldDB" id="A0A8H6QNS8"/>
<reference evidence="5" key="1">
    <citation type="submission" date="2020-06" db="EMBL/GenBank/DDBJ databases">
        <title>Draft genome sequences of strains closely related to Aspergillus parafelis and Aspergillus hiratsukae.</title>
        <authorList>
            <person name="Dos Santos R.A.C."/>
            <person name="Rivero-Menendez O."/>
            <person name="Steenwyk J.L."/>
            <person name="Mead M.E."/>
            <person name="Goldman G.H."/>
            <person name="Alastruey-Izquierdo A."/>
            <person name="Rokas A."/>
        </authorList>
    </citation>
    <scope>NUCLEOTIDE SEQUENCE</scope>
    <source>
        <strain evidence="5">CNM-CM7691</strain>
    </source>
</reference>
<feature type="compositionally biased region" description="Basic and acidic residues" evidence="3">
    <location>
        <begin position="906"/>
        <end position="923"/>
    </location>
</feature>
<dbReference type="InterPro" id="IPR050300">
    <property type="entry name" value="GDXG_lipolytic_enzyme"/>
</dbReference>
<dbReference type="InterPro" id="IPR029068">
    <property type="entry name" value="Glyas_Bleomycin-R_OHBP_Dase"/>
</dbReference>
<accession>A0A8H6QNS8</accession>
<dbReference type="CDD" id="cd07247">
    <property type="entry name" value="SgaA_N_like"/>
    <property type="match status" value="1"/>
</dbReference>
<evidence type="ECO:0000256" key="2">
    <source>
        <dbReference type="ARBA" id="ARBA00022801"/>
    </source>
</evidence>
<feature type="compositionally biased region" description="Polar residues" evidence="3">
    <location>
        <begin position="1"/>
        <end position="15"/>
    </location>
</feature>
<evidence type="ECO:0000313" key="6">
    <source>
        <dbReference type="Proteomes" id="UP000641853"/>
    </source>
</evidence>
<organism evidence="5 6">
    <name type="scientific">Aspergillus felis</name>
    <dbReference type="NCBI Taxonomy" id="1287682"/>
    <lineage>
        <taxon>Eukaryota</taxon>
        <taxon>Fungi</taxon>
        <taxon>Dikarya</taxon>
        <taxon>Ascomycota</taxon>
        <taxon>Pezizomycotina</taxon>
        <taxon>Eurotiomycetes</taxon>
        <taxon>Eurotiomycetidae</taxon>
        <taxon>Eurotiales</taxon>
        <taxon>Aspergillaceae</taxon>
        <taxon>Aspergillus</taxon>
        <taxon>Aspergillus subgen. Fumigati</taxon>
    </lineage>
</organism>
<evidence type="ECO:0000259" key="4">
    <source>
        <dbReference type="Pfam" id="PF07859"/>
    </source>
</evidence>
<comment type="similarity">
    <text evidence="1">Belongs to the 'GDXG' lipolytic enzyme family.</text>
</comment>
<dbReference type="Gene3D" id="3.10.180.10">
    <property type="entry name" value="2,3-Dihydroxybiphenyl 1,2-Dioxygenase, domain 1"/>
    <property type="match status" value="1"/>
</dbReference>
<sequence length="1092" mass="120682">MSTETSDATKAQQTWKAPPEGSPCWVEIPARDTEKLKAFYAAIFPSWEWKPAQSAEDQSKKLQHYSFAEPKGLGGGIVQMPEGCAPTEQIMGSGMTVYYMVDSLDMIGKKIHERGGSTCLGKTTESTHGWFMNFRDPEGNRFGCYEFRRSTADHPTSAPVPNIHPEHNDSEYRNTTSTDSHVMPLNTVALGVSLTPTVVATLVSHYLHRKSRRTKPTVHISYDEAIQVIRQFLNYAAKHTLEDIQAFTAQRVPAPHWVKTTKVVIPETHLSSAATALINQLGPKGIARVGGEKWWQWRGPSEDLRGEWIEMKSDYQERKLANDHPSGKRIMLYLHGGAYFFGSVETHRYQLQRHARKLKGRVFARYARLQKFPFPCALQDCLAAYLFLLNEHDPTEIIFAGDSAGGGMVLSMLVTIRDQGLPLPAGAILISPWVDLTHSFPSVLSDCPGDYIPPNGFRYKPSAAWPPPNADEIRALKNAKQKSPESAVEEAVPKENTRAQETAVKGYTVEKDGPGRTEPTPAARPHAEEDETKAIEIPIDGHTVVVKDQIQMYAPNHLISHPLVSPVLQPSLGGLPPLQILVGGGERLRDEQFYTAHKAANPTAYPPSDKTLEEYDPNREILHKYPGTHVQLQVWDDLCHVAPTLSFTRPAKYMYRSIAQFGAWALACSQTSEIAILEDNDISPITSSSETDSRDAAANGKNKGSPRLPVASVGRAGDPLPAFQDRMIRQRVDKRGRIYPLDPPSSYSVLQFPRDKIGVANPELVQKWMAGKEEWDIKFAKDKLRVQKQRIKELAHGFPDFEGDTPPASSLAARRLAPGVLPQKGGKERKSYQMTMWSRMASKHDRKTIAREQHRQMEEGRPRLTSVDAGPAWASMDRPRSRDHVESSPTEKSNKNAQVNGGKAQEGLREDQEPSNGAERDTNQSEVSRPASSNWGKGPSPMIVLPDYESKQFNADNASTTTLRHAAGTIPARSEQPRPVSQAGSGTIRSVMTADQEDASMIDDARSLAVTATTAFDNASTRAVRNSVGVVGVVNDKKSTNGSVETLSAPRPSGDLESFHSVNANSEGDAHSVRARPDMPDREVFKTADEHL</sequence>
<feature type="compositionally biased region" description="Basic and acidic residues" evidence="3">
    <location>
        <begin position="877"/>
        <end position="886"/>
    </location>
</feature>
<protein>
    <recommendedName>
        <fullName evidence="4">Alpha/beta hydrolase fold-3 domain-containing protein</fullName>
    </recommendedName>
</protein>
<feature type="region of interest" description="Disordered" evidence="3">
    <location>
        <begin position="153"/>
        <end position="177"/>
    </location>
</feature>
<dbReference type="SUPFAM" id="SSF54593">
    <property type="entry name" value="Glyoxalase/Bleomycin resistance protein/Dihydroxybiphenyl dioxygenase"/>
    <property type="match status" value="1"/>
</dbReference>
<evidence type="ECO:0000313" key="5">
    <source>
        <dbReference type="EMBL" id="KAF7175517.1"/>
    </source>
</evidence>
<feature type="region of interest" description="Disordered" evidence="3">
    <location>
        <begin position="1038"/>
        <end position="1092"/>
    </location>
</feature>
<dbReference type="InterPro" id="IPR002168">
    <property type="entry name" value="Lipase_GDXG_HIS_AS"/>
</dbReference>
<dbReference type="GO" id="GO:0016787">
    <property type="term" value="F:hydrolase activity"/>
    <property type="evidence" value="ECO:0007669"/>
    <property type="project" value="UniProtKB-KW"/>
</dbReference>
<dbReference type="EMBL" id="JACBAG010001922">
    <property type="protein sequence ID" value="KAF7175517.1"/>
    <property type="molecule type" value="Genomic_DNA"/>
</dbReference>
<dbReference type="PANTHER" id="PTHR48081:SF19">
    <property type="entry name" value="AB HYDROLASE SUPERFAMILY PROTEIN C4A8.06C"/>
    <property type="match status" value="1"/>
</dbReference>
<dbReference type="Pfam" id="PF07859">
    <property type="entry name" value="Abhydrolase_3"/>
    <property type="match status" value="1"/>
</dbReference>
<feature type="region of interest" description="Disordered" evidence="3">
    <location>
        <begin position="683"/>
        <end position="715"/>
    </location>
</feature>
<dbReference type="Proteomes" id="UP000641853">
    <property type="component" value="Unassembled WGS sequence"/>
</dbReference>
<dbReference type="SUPFAM" id="SSF53474">
    <property type="entry name" value="alpha/beta-Hydrolases"/>
    <property type="match status" value="1"/>
</dbReference>
<evidence type="ECO:0000256" key="3">
    <source>
        <dbReference type="SAM" id="MobiDB-lite"/>
    </source>
</evidence>
<feature type="compositionally biased region" description="Polar residues" evidence="3">
    <location>
        <begin position="887"/>
        <end position="899"/>
    </location>
</feature>
<feature type="compositionally biased region" description="Basic and acidic residues" evidence="3">
    <location>
        <begin position="847"/>
        <end position="862"/>
    </location>
</feature>
<gene>
    <name evidence="5" type="ORF">CNMCM7691_008618</name>
</gene>
<feature type="domain" description="Alpha/beta hydrolase fold-3" evidence="4">
    <location>
        <begin position="331"/>
        <end position="443"/>
    </location>
</feature>
<dbReference type="InterPro" id="IPR013094">
    <property type="entry name" value="AB_hydrolase_3"/>
</dbReference>
<feature type="region of interest" description="Disordered" evidence="3">
    <location>
        <begin position="968"/>
        <end position="987"/>
    </location>
</feature>
<dbReference type="Gene3D" id="3.40.50.1820">
    <property type="entry name" value="alpha/beta hydrolase"/>
    <property type="match status" value="1"/>
</dbReference>
<feature type="compositionally biased region" description="Basic and acidic residues" evidence="3">
    <location>
        <begin position="1068"/>
        <end position="1092"/>
    </location>
</feature>
<comment type="caution">
    <text evidence="5">The sequence shown here is derived from an EMBL/GenBank/DDBJ whole genome shotgun (WGS) entry which is preliminary data.</text>
</comment>
<feature type="region of interest" description="Disordered" evidence="3">
    <location>
        <begin position="479"/>
        <end position="534"/>
    </location>
</feature>
<feature type="region of interest" description="Disordered" evidence="3">
    <location>
        <begin position="815"/>
        <end position="945"/>
    </location>
</feature>